<accession>A0A2S2NS37</accession>
<organism evidence="2">
    <name type="scientific">Schizaphis graminum</name>
    <name type="common">Green bug aphid</name>
    <dbReference type="NCBI Taxonomy" id="13262"/>
    <lineage>
        <taxon>Eukaryota</taxon>
        <taxon>Metazoa</taxon>
        <taxon>Ecdysozoa</taxon>
        <taxon>Arthropoda</taxon>
        <taxon>Hexapoda</taxon>
        <taxon>Insecta</taxon>
        <taxon>Pterygota</taxon>
        <taxon>Neoptera</taxon>
        <taxon>Paraneoptera</taxon>
        <taxon>Hemiptera</taxon>
        <taxon>Sternorrhyncha</taxon>
        <taxon>Aphidomorpha</taxon>
        <taxon>Aphidoidea</taxon>
        <taxon>Aphididae</taxon>
        <taxon>Aphidini</taxon>
        <taxon>Schizaphis</taxon>
    </lineage>
</organism>
<dbReference type="EMBL" id="GGMR01006957">
    <property type="protein sequence ID" value="MBY19576.1"/>
    <property type="molecule type" value="Transcribed_RNA"/>
</dbReference>
<gene>
    <name evidence="2" type="ORF">g.83928</name>
</gene>
<dbReference type="PANTHER" id="PTHR10773:SF19">
    <property type="match status" value="1"/>
</dbReference>
<reference evidence="2" key="1">
    <citation type="submission" date="2018-04" db="EMBL/GenBank/DDBJ databases">
        <title>Transcriptome of Schizaphis graminum biotype I.</title>
        <authorList>
            <person name="Scully E.D."/>
            <person name="Geib S.M."/>
            <person name="Palmer N.A."/>
            <person name="Koch K."/>
            <person name="Bradshaw J."/>
            <person name="Heng-Moss T."/>
            <person name="Sarath G."/>
        </authorList>
    </citation>
    <scope>NUCLEOTIDE SEQUENCE</scope>
</reference>
<protein>
    <recommendedName>
        <fullName evidence="1">DUF7869 domain-containing protein</fullName>
    </recommendedName>
</protein>
<dbReference type="InterPro" id="IPR057191">
    <property type="entry name" value="DUF7869"/>
</dbReference>
<dbReference type="PANTHER" id="PTHR10773">
    <property type="entry name" value="DNA-DIRECTED RNA POLYMERASES I, II, AND III SUBUNIT RPABC2"/>
    <property type="match status" value="1"/>
</dbReference>
<feature type="domain" description="DUF7869" evidence="1">
    <location>
        <begin position="298"/>
        <end position="369"/>
    </location>
</feature>
<evidence type="ECO:0000259" key="1">
    <source>
        <dbReference type="Pfam" id="PF25273"/>
    </source>
</evidence>
<dbReference type="AlphaFoldDB" id="A0A2S2NS37"/>
<evidence type="ECO:0000313" key="2">
    <source>
        <dbReference type="EMBL" id="MBY19576.1"/>
    </source>
</evidence>
<name>A0A2S2NS37_SCHGA</name>
<dbReference type="Pfam" id="PF25273">
    <property type="entry name" value="DUF7869"/>
    <property type="match status" value="1"/>
</dbReference>
<sequence>MDTNQRKQFILNVCIPTEVKRRSVNANINRKNKTYIYRLTDNNSKCFDVCKWFFLTTLGFKKNNDKVVVYNVLNKTSPGNIIPELVKRGHEPHNKYKFNDLINEHIESFHPTISHYRREHAPNVRYLPSDVNIVMMHQDFLIKHPNQNISYELYRCKLKEKKISFTNLGNEECEQCEQFKLHEHNKNSIQEDCETCITWKKHETKYTDARNLYKIHSSQKDNINYCVTVSADLQKVIMLPRAEMFKKVIFTRRIIAYHESFVPVGCNSNIKPLVCIWHEGTTGRNKEDIISTFYAFIKKQRDISTLQIWLDNCASQNKNWCLLTFLVYIVNSCEVLTNIIKIYYFEPGHTYMSADSFHHQVELALKKQKKDI</sequence>
<proteinExistence type="predicted"/>